<evidence type="ECO:0000256" key="8">
    <source>
        <dbReference type="ARBA" id="ARBA00022842"/>
    </source>
</evidence>
<protein>
    <recommendedName>
        <fullName evidence="4 10">Alkaline phosphatase</fullName>
        <ecNumber evidence="4 10">3.1.3.1</ecNumber>
    </recommendedName>
</protein>
<keyword evidence="6 10" id="KW-0378">Hydrolase</keyword>
<keyword evidence="8 10" id="KW-0460">Magnesium</keyword>
<evidence type="ECO:0000256" key="1">
    <source>
        <dbReference type="ARBA" id="ARBA00001946"/>
    </source>
</evidence>
<dbReference type="InterPro" id="IPR018299">
    <property type="entry name" value="Alkaline_phosphatase_AS"/>
</dbReference>
<evidence type="ECO:0000313" key="12">
    <source>
        <dbReference type="Proteomes" id="UP001162164"/>
    </source>
</evidence>
<dbReference type="SMART" id="SM00098">
    <property type="entry name" value="alkPPc"/>
    <property type="match status" value="2"/>
</dbReference>
<dbReference type="EC" id="3.1.3.1" evidence="4 10"/>
<sequence length="1239" mass="136569">MGCRSRSIWRTYKCILRHRKKIKSRWQFLINEDKASYWRQKAQNVLRRKLSYRSNTNIAKNVILFLGDGMSIPTLAATRVYMGDENVELSFEKFPHTALSKTYCVDSQVADSACSATAYLGGVKGNIATIGVTATVELDDCDGMANTENHVSSILKWSQEAGKRTGIVTTSSVTDASPTATYGHTANRLWQDDTTILAAGVDVTKCRDIAYQLIKGNVGKQFNIILGGGSRVFMPNGTRDRLGSVGTRSDRVNLVKEWLKDKKSQGSDAEFIWNRDQLVNLSEDTEHVLGLFSDNYMPYNLDRNRTLTPSLTEMTEAAIKIARKGKGAKNGYFLFIEGGRIDQAHHQALAKKALEETAEFSRAITKAQELTNEKDTLIVVTADHAHTLAIAGYPERNNDIFGSPGNDEQGRTRLTLTYANGPGHKECGHDFSKDNTADKEFPFPGVYNLTSETHGGDDVAIFAKGPWSHLYSGVMEENVIPHIMAYASCVGKYTQRRRISSKQIKKFIAEAPNESSCGILGACRREELCQMSLNNIEDLRNTLVVNIPDSKTRVSRTFTVITGTYIDLYLNNNDDKGWPYFNKLINEYLHNPDTFNRSTPIQICKQIKCSGILCCIAHKYLLNLFNNIVIIIIPGEYDMHPDITPVGQRARTIDTLETTSNYWNTKAQSTLSEKVNSAPNTNIAKNVIMFLGDGMSIPTQTATRVYMGGEEQELSFEKLPYSALSKTYCVDKQTADSACTATAYLGGVKNNYGTLGVTAAVVRNDCDSMILEENHVTSIATWSQNAGKRTGIVTTSTITDASPAGIVYDILHSLSAENNPNYPFNDLLTSETTNRAYSHTANRNWQSDTDVTSTGRNVTVCRDIAHQLIKWDTGKNFNVILGGGSEKFLPTGTVDAVGAEGDRSDGRNLIEEWLEDRTAEGNTGEYVWNRTGLLGVGDDTDYVLGLFSSGNMPYNIDRDADTVPSLEEMTEIAIKIASKGTGAENGFFLFIEGGRIDHAHHSTKAKKSLNETVEFSKAVQKALDLTDADETLIVVTADHAHTMSVSGYADRNADILGSPGTDDNGGTRLTINYANGPGFQNSSYDYSQDDTTDDNYRFPSVNYLSSETHGADDVGIYANGPWAHLFSGVIEENLIPHIMAYASCVGDGLTACSDALEKMYFMKLNIFGVLFSPNGQGLDVEPWGTPNITSYQTRAFEIHTERFDSNVDGVEQFQIFASPCTNLANNNDNVDTLNIIPDD</sequence>
<dbReference type="PANTHER" id="PTHR11596:SF91">
    <property type="entry name" value="ALKALINE PHOSPHATASE-RELATED"/>
    <property type="match status" value="1"/>
</dbReference>
<proteinExistence type="inferred from homology"/>
<keyword evidence="7 10" id="KW-0862">Zinc</keyword>
<name>A0ABQ9K829_9CUCU</name>
<keyword evidence="5" id="KW-0479">Metal-binding</keyword>
<gene>
    <name evidence="11" type="ORF">NQ317_005660</name>
</gene>
<evidence type="ECO:0000256" key="3">
    <source>
        <dbReference type="ARBA" id="ARBA00005984"/>
    </source>
</evidence>
<dbReference type="SUPFAM" id="SSF53649">
    <property type="entry name" value="Alkaline phosphatase-like"/>
    <property type="match status" value="2"/>
</dbReference>
<dbReference type="Gene3D" id="3.40.720.10">
    <property type="entry name" value="Alkaline Phosphatase, subunit A"/>
    <property type="match status" value="3"/>
</dbReference>
<comment type="cofactor">
    <cofactor evidence="2">
        <name>Zn(2+)</name>
        <dbReference type="ChEBI" id="CHEBI:29105"/>
    </cofactor>
</comment>
<evidence type="ECO:0000256" key="10">
    <source>
        <dbReference type="RuleBase" id="RU003947"/>
    </source>
</evidence>
<accession>A0ABQ9K829</accession>
<comment type="catalytic activity">
    <reaction evidence="10">
        <text>a phosphate monoester + H2O = an alcohol + phosphate</text>
        <dbReference type="Rhea" id="RHEA:15017"/>
        <dbReference type="ChEBI" id="CHEBI:15377"/>
        <dbReference type="ChEBI" id="CHEBI:30879"/>
        <dbReference type="ChEBI" id="CHEBI:43474"/>
        <dbReference type="ChEBI" id="CHEBI:67140"/>
        <dbReference type="EC" id="3.1.3.1"/>
    </reaction>
</comment>
<reference evidence="11" key="1">
    <citation type="journal article" date="2023" name="Insect Mol. Biol.">
        <title>Genome sequencing provides insights into the evolution of gene families encoding plant cell wall-degrading enzymes in longhorned beetles.</title>
        <authorList>
            <person name="Shin N.R."/>
            <person name="Okamura Y."/>
            <person name="Kirsch R."/>
            <person name="Pauchet Y."/>
        </authorList>
    </citation>
    <scope>NUCLEOTIDE SEQUENCE</scope>
    <source>
        <strain evidence="11">MMC_N1</strain>
    </source>
</reference>
<dbReference type="PRINTS" id="PR00113">
    <property type="entry name" value="ALKPHPHTASE"/>
</dbReference>
<evidence type="ECO:0000256" key="7">
    <source>
        <dbReference type="ARBA" id="ARBA00022833"/>
    </source>
</evidence>
<dbReference type="EMBL" id="JAPWTJ010000002">
    <property type="protein sequence ID" value="KAJ8986186.1"/>
    <property type="molecule type" value="Genomic_DNA"/>
</dbReference>
<dbReference type="Proteomes" id="UP001162164">
    <property type="component" value="Unassembled WGS sequence"/>
</dbReference>
<dbReference type="CDD" id="cd16012">
    <property type="entry name" value="ALP"/>
    <property type="match status" value="2"/>
</dbReference>
<evidence type="ECO:0000256" key="4">
    <source>
        <dbReference type="ARBA" id="ARBA00012647"/>
    </source>
</evidence>
<dbReference type="PANTHER" id="PTHR11596">
    <property type="entry name" value="ALKALINE PHOSPHATASE"/>
    <property type="match status" value="1"/>
</dbReference>
<evidence type="ECO:0000313" key="11">
    <source>
        <dbReference type="EMBL" id="KAJ8986186.1"/>
    </source>
</evidence>
<comment type="caution">
    <text evidence="11">The sequence shown here is derived from an EMBL/GenBank/DDBJ whole genome shotgun (WGS) entry which is preliminary data.</text>
</comment>
<comment type="similarity">
    <text evidence="3 9">Belongs to the alkaline phosphatase family.</text>
</comment>
<evidence type="ECO:0000256" key="2">
    <source>
        <dbReference type="ARBA" id="ARBA00001947"/>
    </source>
</evidence>
<dbReference type="Pfam" id="PF00245">
    <property type="entry name" value="Alk_phosphatase"/>
    <property type="match status" value="3"/>
</dbReference>
<evidence type="ECO:0000256" key="9">
    <source>
        <dbReference type="RuleBase" id="RU003946"/>
    </source>
</evidence>
<dbReference type="PROSITE" id="PS00123">
    <property type="entry name" value="ALKALINE_PHOSPHATASE"/>
    <property type="match status" value="1"/>
</dbReference>
<keyword evidence="12" id="KW-1185">Reference proteome</keyword>
<organism evidence="11 12">
    <name type="scientific">Molorchus minor</name>
    <dbReference type="NCBI Taxonomy" id="1323400"/>
    <lineage>
        <taxon>Eukaryota</taxon>
        <taxon>Metazoa</taxon>
        <taxon>Ecdysozoa</taxon>
        <taxon>Arthropoda</taxon>
        <taxon>Hexapoda</taxon>
        <taxon>Insecta</taxon>
        <taxon>Pterygota</taxon>
        <taxon>Neoptera</taxon>
        <taxon>Endopterygota</taxon>
        <taxon>Coleoptera</taxon>
        <taxon>Polyphaga</taxon>
        <taxon>Cucujiformia</taxon>
        <taxon>Chrysomeloidea</taxon>
        <taxon>Cerambycidae</taxon>
        <taxon>Lamiinae</taxon>
        <taxon>Monochamini</taxon>
        <taxon>Molorchus</taxon>
    </lineage>
</organism>
<evidence type="ECO:0000256" key="5">
    <source>
        <dbReference type="ARBA" id="ARBA00022723"/>
    </source>
</evidence>
<comment type="cofactor">
    <cofactor evidence="1">
        <name>Mg(2+)</name>
        <dbReference type="ChEBI" id="CHEBI:18420"/>
    </cofactor>
</comment>
<dbReference type="InterPro" id="IPR001952">
    <property type="entry name" value="Alkaline_phosphatase"/>
</dbReference>
<dbReference type="InterPro" id="IPR017850">
    <property type="entry name" value="Alkaline_phosphatase_core_sf"/>
</dbReference>
<evidence type="ECO:0000256" key="6">
    <source>
        <dbReference type="ARBA" id="ARBA00022801"/>
    </source>
</evidence>